<evidence type="ECO:0000256" key="1">
    <source>
        <dbReference type="SAM" id="SignalP"/>
    </source>
</evidence>
<keyword evidence="1" id="KW-0732">Signal</keyword>
<keyword evidence="4" id="KW-1185">Reference proteome</keyword>
<dbReference type="InterPro" id="IPR013424">
    <property type="entry name" value="Ice-binding_C"/>
</dbReference>
<dbReference type="EMBL" id="POSP01000001">
    <property type="protein sequence ID" value="PND40129.1"/>
    <property type="molecule type" value="Genomic_DNA"/>
</dbReference>
<name>A0A2N8L352_9BURK</name>
<protein>
    <submittedName>
        <fullName evidence="3">PEP-CTERM sorting domain-containing protein</fullName>
    </submittedName>
</protein>
<reference evidence="3 4" key="1">
    <citation type="submission" date="2018-01" db="EMBL/GenBank/DDBJ databases">
        <title>Draft genome sequence of Paucibacter aquatile CR182 isolated from freshwater of the Nakdong River.</title>
        <authorList>
            <person name="Choi A."/>
            <person name="Chung E.J."/>
        </authorList>
    </citation>
    <scope>NUCLEOTIDE SEQUENCE [LARGE SCALE GENOMIC DNA]</scope>
    <source>
        <strain evidence="3 4">CR182</strain>
    </source>
</reference>
<dbReference type="NCBIfam" id="TIGR02595">
    <property type="entry name" value="PEP_CTERM"/>
    <property type="match status" value="1"/>
</dbReference>
<dbReference type="Proteomes" id="UP000235916">
    <property type="component" value="Unassembled WGS sequence"/>
</dbReference>
<accession>A0A2N8L352</accession>
<dbReference type="AlphaFoldDB" id="A0A2N8L352"/>
<sequence length="170" mass="17134">MKFLHTLTRGGAALALFTGALAAQAATFNFSGTVSFGPQLGQQLSGQFSFDDAAAALAGPDGTVALSSLSLSFLGQTFQLAQAIDPYAQFEGGQLLGPNAGFSGFATPGATLQLQSFFGSSGFTYSANGQDSLGDLTVSAVPEPASWALGLAGLAVVAGLSRRRRVGFSG</sequence>
<evidence type="ECO:0000313" key="4">
    <source>
        <dbReference type="Proteomes" id="UP000235916"/>
    </source>
</evidence>
<feature type="domain" description="Ice-binding protein C-terminal" evidence="2">
    <location>
        <begin position="140"/>
        <end position="165"/>
    </location>
</feature>
<organism evidence="3 4">
    <name type="scientific">Kinneretia aquatilis</name>
    <dbReference type="NCBI Taxonomy" id="2070761"/>
    <lineage>
        <taxon>Bacteria</taxon>
        <taxon>Pseudomonadati</taxon>
        <taxon>Pseudomonadota</taxon>
        <taxon>Betaproteobacteria</taxon>
        <taxon>Burkholderiales</taxon>
        <taxon>Sphaerotilaceae</taxon>
        <taxon>Roseateles</taxon>
    </lineage>
</organism>
<proteinExistence type="predicted"/>
<dbReference type="Pfam" id="PF07589">
    <property type="entry name" value="PEP-CTERM"/>
    <property type="match status" value="1"/>
</dbReference>
<comment type="caution">
    <text evidence="3">The sequence shown here is derived from an EMBL/GenBank/DDBJ whole genome shotgun (WGS) entry which is preliminary data.</text>
</comment>
<evidence type="ECO:0000259" key="2">
    <source>
        <dbReference type="Pfam" id="PF07589"/>
    </source>
</evidence>
<dbReference type="RefSeq" id="WP_102766264.1">
    <property type="nucleotide sequence ID" value="NZ_POSP01000001.1"/>
</dbReference>
<feature type="signal peptide" evidence="1">
    <location>
        <begin position="1"/>
        <end position="25"/>
    </location>
</feature>
<gene>
    <name evidence="3" type="ORF">C1O66_01710</name>
</gene>
<evidence type="ECO:0000313" key="3">
    <source>
        <dbReference type="EMBL" id="PND40129.1"/>
    </source>
</evidence>
<feature type="chain" id="PRO_5014828372" evidence="1">
    <location>
        <begin position="26"/>
        <end position="170"/>
    </location>
</feature>
<dbReference type="OrthoDB" id="8566463at2"/>